<dbReference type="Pfam" id="PF03694">
    <property type="entry name" value="Erg28"/>
    <property type="match status" value="1"/>
</dbReference>
<evidence type="ECO:0000256" key="4">
    <source>
        <dbReference type="ARBA" id="ARBA00022692"/>
    </source>
</evidence>
<protein>
    <submittedName>
        <fullName evidence="14">Predicted membrane protein</fullName>
    </submittedName>
</protein>
<dbReference type="GO" id="GO:0030674">
    <property type="term" value="F:protein-macromolecule adaptor activity"/>
    <property type="evidence" value="ECO:0007669"/>
    <property type="project" value="TreeGrafter"/>
</dbReference>
<feature type="transmembrane region" description="Helical" evidence="13">
    <location>
        <begin position="82"/>
        <end position="104"/>
    </location>
</feature>
<evidence type="ECO:0000256" key="5">
    <source>
        <dbReference type="ARBA" id="ARBA00022824"/>
    </source>
</evidence>
<keyword evidence="5" id="KW-0256">Endoplasmic reticulum</keyword>
<evidence type="ECO:0000256" key="13">
    <source>
        <dbReference type="SAM" id="Phobius"/>
    </source>
</evidence>
<name>A0A0F7SFF4_PHARH</name>
<evidence type="ECO:0000256" key="2">
    <source>
        <dbReference type="ARBA" id="ARBA00005377"/>
    </source>
</evidence>
<evidence type="ECO:0000256" key="1">
    <source>
        <dbReference type="ARBA" id="ARBA00004477"/>
    </source>
</evidence>
<keyword evidence="7 13" id="KW-1133">Transmembrane helix</keyword>
<evidence type="ECO:0000256" key="3">
    <source>
        <dbReference type="ARBA" id="ARBA00022516"/>
    </source>
</evidence>
<dbReference type="PANTHER" id="PTHR15451:SF19">
    <property type="entry name" value="ERGOSTEROL BIOSYNTHETIC PROTEIN 28 HOMOLOG"/>
    <property type="match status" value="1"/>
</dbReference>
<keyword evidence="3" id="KW-0444">Lipid biosynthesis</keyword>
<keyword evidence="9" id="KW-0443">Lipid metabolism</keyword>
<dbReference type="InterPro" id="IPR005352">
    <property type="entry name" value="Erg28"/>
</dbReference>
<dbReference type="GO" id="GO:0005789">
    <property type="term" value="C:endoplasmic reticulum membrane"/>
    <property type="evidence" value="ECO:0007669"/>
    <property type="project" value="UniProtKB-SubCell"/>
</dbReference>
<evidence type="ECO:0000256" key="7">
    <source>
        <dbReference type="ARBA" id="ARBA00022989"/>
    </source>
</evidence>
<evidence type="ECO:0000256" key="9">
    <source>
        <dbReference type="ARBA" id="ARBA00023098"/>
    </source>
</evidence>
<comment type="similarity">
    <text evidence="2">Belongs to the ERG28 family.</text>
</comment>
<dbReference type="GO" id="GO:0016126">
    <property type="term" value="P:sterol biosynthetic process"/>
    <property type="evidence" value="ECO:0007669"/>
    <property type="project" value="UniProtKB-KW"/>
</dbReference>
<dbReference type="EMBL" id="LN483211">
    <property type="protein sequence ID" value="CDZ97531.1"/>
    <property type="molecule type" value="Genomic_DNA"/>
</dbReference>
<evidence type="ECO:0000256" key="12">
    <source>
        <dbReference type="ARBA" id="ARBA00023221"/>
    </source>
</evidence>
<keyword evidence="8" id="KW-0756">Sterol biosynthesis</keyword>
<dbReference type="AlphaFoldDB" id="A0A0F7SFF4"/>
<keyword evidence="6" id="KW-0752">Steroid biosynthesis</keyword>
<evidence type="ECO:0000256" key="11">
    <source>
        <dbReference type="ARBA" id="ARBA00023166"/>
    </source>
</evidence>
<sequence>MLTNTFSLPQSSGWLPNWMLFVSTLALFNTVQNYVSPTLSKRVYAAKPDQVSPLANRLFGTWTLASACIRLYAAYNINNKELYNLAFISYLIAFFHFQSELLIYKTCVVGKGWIPSAVVSTVSLVWMTLQRDFYLGA</sequence>
<organism evidence="14">
    <name type="scientific">Phaffia rhodozyma</name>
    <name type="common">Yeast</name>
    <name type="synonym">Xanthophyllomyces dendrorhous</name>
    <dbReference type="NCBI Taxonomy" id="264483"/>
    <lineage>
        <taxon>Eukaryota</taxon>
        <taxon>Fungi</taxon>
        <taxon>Dikarya</taxon>
        <taxon>Basidiomycota</taxon>
        <taxon>Agaricomycotina</taxon>
        <taxon>Tremellomycetes</taxon>
        <taxon>Cystofilobasidiales</taxon>
        <taxon>Mrakiaceae</taxon>
        <taxon>Phaffia</taxon>
    </lineage>
</organism>
<evidence type="ECO:0000256" key="8">
    <source>
        <dbReference type="ARBA" id="ARBA00023011"/>
    </source>
</evidence>
<evidence type="ECO:0000256" key="10">
    <source>
        <dbReference type="ARBA" id="ARBA00023136"/>
    </source>
</evidence>
<comment type="subcellular location">
    <subcellularLocation>
        <location evidence="1">Endoplasmic reticulum membrane</location>
        <topology evidence="1">Multi-pass membrane protein</topology>
    </subcellularLocation>
</comment>
<keyword evidence="10 13" id="KW-0472">Membrane</keyword>
<accession>A0A0F7SFF4</accession>
<keyword evidence="12" id="KW-0753">Steroid metabolism</keyword>
<keyword evidence="4 13" id="KW-0812">Transmembrane</keyword>
<dbReference type="PANTHER" id="PTHR15451">
    <property type="entry name" value="ERGOSTEROL BIOSYNTHETIC PROTEIN 28-RELATED"/>
    <property type="match status" value="1"/>
</dbReference>
<evidence type="ECO:0000313" key="14">
    <source>
        <dbReference type="EMBL" id="CDZ97531.1"/>
    </source>
</evidence>
<proteinExistence type="inferred from homology"/>
<keyword evidence="11" id="KW-1207">Sterol metabolism</keyword>
<reference evidence="14" key="1">
    <citation type="submission" date="2014-08" db="EMBL/GenBank/DDBJ databases">
        <authorList>
            <person name="Sharma Rahul"/>
            <person name="Thines Marco"/>
        </authorList>
    </citation>
    <scope>NUCLEOTIDE SEQUENCE</scope>
</reference>
<evidence type="ECO:0000256" key="6">
    <source>
        <dbReference type="ARBA" id="ARBA00022955"/>
    </source>
</evidence>